<dbReference type="Proteomes" id="UP000031561">
    <property type="component" value="Unassembled WGS sequence"/>
</dbReference>
<dbReference type="InterPro" id="IPR036653">
    <property type="entry name" value="CinA-like_C"/>
</dbReference>
<dbReference type="InterPro" id="IPR050101">
    <property type="entry name" value="CinA"/>
</dbReference>
<dbReference type="AlphaFoldDB" id="A0ABD4T183"/>
<keyword evidence="4" id="KW-1185">Reference proteome</keyword>
<comment type="caution">
    <text evidence="3">The sequence shown here is derived from an EMBL/GenBank/DDBJ whole genome shotgun (WGS) entry which is preliminary data.</text>
</comment>
<dbReference type="Gene3D" id="3.30.70.2860">
    <property type="match status" value="1"/>
</dbReference>
<dbReference type="Pfam" id="PF02464">
    <property type="entry name" value="CinA"/>
    <property type="match status" value="1"/>
</dbReference>
<dbReference type="InterPro" id="IPR008136">
    <property type="entry name" value="CinA_C"/>
</dbReference>
<name>A0ABD4T183_9CYAN</name>
<evidence type="ECO:0000256" key="1">
    <source>
        <dbReference type="HAMAP-Rule" id="MF_00226"/>
    </source>
</evidence>
<dbReference type="InterPro" id="IPR001453">
    <property type="entry name" value="MoaB/Mog_dom"/>
</dbReference>
<dbReference type="InterPro" id="IPR041424">
    <property type="entry name" value="CinA_KH"/>
</dbReference>
<dbReference type="NCBIfam" id="NF001813">
    <property type="entry name" value="PRK00549.1"/>
    <property type="match status" value="1"/>
</dbReference>
<dbReference type="Pfam" id="PF00994">
    <property type="entry name" value="MoCF_biosynth"/>
    <property type="match status" value="1"/>
</dbReference>
<dbReference type="Gene3D" id="3.90.950.20">
    <property type="entry name" value="CinA-like"/>
    <property type="match status" value="1"/>
</dbReference>
<accession>A0ABD4T183</accession>
<gene>
    <name evidence="3" type="ORF">QQ91_0005560</name>
</gene>
<dbReference type="Pfam" id="PF18146">
    <property type="entry name" value="CinA_KH"/>
    <property type="match status" value="1"/>
</dbReference>
<dbReference type="SUPFAM" id="SSF142433">
    <property type="entry name" value="CinA-like"/>
    <property type="match status" value="1"/>
</dbReference>
<dbReference type="NCBIfam" id="TIGR00199">
    <property type="entry name" value="PncC_domain"/>
    <property type="match status" value="1"/>
</dbReference>
<dbReference type="RefSeq" id="WP_166280902.1">
    <property type="nucleotide sequence ID" value="NZ_JTHE03000037.1"/>
</dbReference>
<dbReference type="SMART" id="SM00852">
    <property type="entry name" value="MoCF_biosynth"/>
    <property type="match status" value="1"/>
</dbReference>
<evidence type="ECO:0000259" key="2">
    <source>
        <dbReference type="SMART" id="SM00852"/>
    </source>
</evidence>
<evidence type="ECO:0000313" key="4">
    <source>
        <dbReference type="Proteomes" id="UP000031561"/>
    </source>
</evidence>
<feature type="domain" description="MoaB/Mog" evidence="2">
    <location>
        <begin position="8"/>
        <end position="176"/>
    </location>
</feature>
<dbReference type="Gene3D" id="3.40.980.10">
    <property type="entry name" value="MoaB/Mog-like domain"/>
    <property type="match status" value="1"/>
</dbReference>
<comment type="similarity">
    <text evidence="1">Belongs to the CinA family.</text>
</comment>
<proteinExistence type="inferred from homology"/>
<dbReference type="EMBL" id="JTHE03000037">
    <property type="protein sequence ID" value="MCM1982294.1"/>
    <property type="molecule type" value="Genomic_DNA"/>
</dbReference>
<dbReference type="SUPFAM" id="SSF53218">
    <property type="entry name" value="Molybdenum cofactor biosynthesis proteins"/>
    <property type="match status" value="1"/>
</dbReference>
<dbReference type="PIRSF" id="PIRSF006728">
    <property type="entry name" value="CinA"/>
    <property type="match status" value="1"/>
</dbReference>
<sequence length="438" mass="47247">MGIGQSAEIIAVGSELLLGEILNSNAQFLAHELAALGIPHHFQSVVGDNQSRIHSVLETAIARANLLIFTGGLGPTPDDLTLAAIAEFFNVPLVEHPDIWADIQAKFAQRQIIPSENNRKQAFLPEGAQPLPNPIGSAPGILWAVSDSITVITFPGVPRELRRMWEETAVPYLRQQGWCQGPLYRRILRFWGITESALAEKVQDLLYLSNPTVAPYASRGVIRLRLAAQANSPAEAEAIIGPVEQEIRQRCGLDYFGRDDQTLATVVGDLLRSQGQTLSVAESCSGGGIGYRLTSTSGSSDYFLGGVIAYHNAIKIHQLGVSPVTLAQEGAVSAEVAKQMAQGIQQRFQTDWGVSMTGIAGPTGGTATKPVGLIYIGIAAPSGQVSTYEFRGSAQRGREWIRDISISSALDYLRRTMMIQSPELIQREILPGGRNNGN</sequence>
<dbReference type="NCBIfam" id="TIGR00200">
    <property type="entry name" value="cinA_nterm"/>
    <property type="match status" value="1"/>
</dbReference>
<dbReference type="PANTHER" id="PTHR13939:SF0">
    <property type="entry name" value="NMN AMIDOHYDROLASE-LIKE PROTEIN YFAY"/>
    <property type="match status" value="1"/>
</dbReference>
<reference evidence="3 4" key="1">
    <citation type="journal article" date="2015" name="Genome Announc.">
        <title>Draft Genome Sequence of Filamentous Marine Cyanobacterium Lyngbya confervoides Strain BDU141951.</title>
        <authorList>
            <person name="Chandrababunaidu M.M."/>
            <person name="Sen D."/>
            <person name="Tripathy S."/>
        </authorList>
    </citation>
    <scope>NUCLEOTIDE SEQUENCE [LARGE SCALE GENOMIC DNA]</scope>
    <source>
        <strain evidence="3 4">BDU141951</strain>
    </source>
</reference>
<organism evidence="3 4">
    <name type="scientific">Lyngbya confervoides BDU141951</name>
    <dbReference type="NCBI Taxonomy" id="1574623"/>
    <lineage>
        <taxon>Bacteria</taxon>
        <taxon>Bacillati</taxon>
        <taxon>Cyanobacteriota</taxon>
        <taxon>Cyanophyceae</taxon>
        <taxon>Oscillatoriophycideae</taxon>
        <taxon>Oscillatoriales</taxon>
        <taxon>Microcoleaceae</taxon>
        <taxon>Lyngbya</taxon>
    </lineage>
</organism>
<protein>
    <recommendedName>
        <fullName evidence="1">CinA-like protein</fullName>
    </recommendedName>
</protein>
<dbReference type="InterPro" id="IPR008135">
    <property type="entry name" value="Competence-induced_CinA"/>
</dbReference>
<evidence type="ECO:0000313" key="3">
    <source>
        <dbReference type="EMBL" id="MCM1982294.1"/>
    </source>
</evidence>
<dbReference type="CDD" id="cd00885">
    <property type="entry name" value="cinA"/>
    <property type="match status" value="1"/>
</dbReference>
<dbReference type="PANTHER" id="PTHR13939">
    <property type="entry name" value="NICOTINAMIDE-NUCLEOTIDE AMIDOHYDROLASE PNCC"/>
    <property type="match status" value="1"/>
</dbReference>
<dbReference type="InterPro" id="IPR036425">
    <property type="entry name" value="MoaB/Mog-like_dom_sf"/>
</dbReference>
<dbReference type="HAMAP" id="MF_00226_B">
    <property type="entry name" value="CinA_B"/>
    <property type="match status" value="1"/>
</dbReference>